<organism evidence="1 2">
    <name type="scientific">Streptomyces glaucus</name>
    <dbReference type="NCBI Taxonomy" id="284029"/>
    <lineage>
        <taxon>Bacteria</taxon>
        <taxon>Bacillati</taxon>
        <taxon>Actinomycetota</taxon>
        <taxon>Actinomycetes</taxon>
        <taxon>Kitasatosporales</taxon>
        <taxon>Streptomycetaceae</taxon>
        <taxon>Streptomyces</taxon>
    </lineage>
</organism>
<sequence length="259" mass="28863">MAALRAWAEPGLRARLIKAAWDAGNQNVNELAEAARVDRKTVYADLAAEGIDPKTDRTQGGTVLEPISINGLYGDERDEHLLGNKAIAAVLDAFRDCVPDQAQADKQATQEFRLRMHASAAASWHNTLLPLAQAALERRRDAERALRLWHTAYEALGEAKTSEWAAAHHRFIRAWQDARRAVEEQQTAEAAMRDKASTYMMQIGEVERRLYEENVPAEQRITIPEDDHGRHLEMLEDVQKQRAATAAQTLRLLGGLAAG</sequence>
<evidence type="ECO:0000313" key="2">
    <source>
        <dbReference type="Proteomes" id="UP001500460"/>
    </source>
</evidence>
<accession>A0ABN3JT41</accession>
<reference evidence="1 2" key="1">
    <citation type="journal article" date="2019" name="Int. J. Syst. Evol. Microbiol.">
        <title>The Global Catalogue of Microorganisms (GCM) 10K type strain sequencing project: providing services to taxonomists for standard genome sequencing and annotation.</title>
        <authorList>
            <consortium name="The Broad Institute Genomics Platform"/>
            <consortium name="The Broad Institute Genome Sequencing Center for Infectious Disease"/>
            <person name="Wu L."/>
            <person name="Ma J."/>
        </authorList>
    </citation>
    <scope>NUCLEOTIDE SEQUENCE [LARGE SCALE GENOMIC DNA]</scope>
    <source>
        <strain evidence="1 2">JCM 6922</strain>
    </source>
</reference>
<dbReference type="Proteomes" id="UP001500460">
    <property type="component" value="Unassembled WGS sequence"/>
</dbReference>
<evidence type="ECO:0000313" key="1">
    <source>
        <dbReference type="EMBL" id="GAA2439760.1"/>
    </source>
</evidence>
<dbReference type="EMBL" id="BAAATK010000018">
    <property type="protein sequence ID" value="GAA2439760.1"/>
    <property type="molecule type" value="Genomic_DNA"/>
</dbReference>
<gene>
    <name evidence="1" type="ORF">GCM10010421_32540</name>
</gene>
<keyword evidence="2" id="KW-1185">Reference proteome</keyword>
<protein>
    <submittedName>
        <fullName evidence="1">Uncharacterized protein</fullName>
    </submittedName>
</protein>
<name>A0ABN3JT41_9ACTN</name>
<proteinExistence type="predicted"/>
<comment type="caution">
    <text evidence="1">The sequence shown here is derived from an EMBL/GenBank/DDBJ whole genome shotgun (WGS) entry which is preliminary data.</text>
</comment>